<name>A0AA88CIR2_FICCA</name>
<organism evidence="1 2">
    <name type="scientific">Ficus carica</name>
    <name type="common">Common fig</name>
    <dbReference type="NCBI Taxonomy" id="3494"/>
    <lineage>
        <taxon>Eukaryota</taxon>
        <taxon>Viridiplantae</taxon>
        <taxon>Streptophyta</taxon>
        <taxon>Embryophyta</taxon>
        <taxon>Tracheophyta</taxon>
        <taxon>Spermatophyta</taxon>
        <taxon>Magnoliopsida</taxon>
        <taxon>eudicotyledons</taxon>
        <taxon>Gunneridae</taxon>
        <taxon>Pentapetalae</taxon>
        <taxon>rosids</taxon>
        <taxon>fabids</taxon>
        <taxon>Rosales</taxon>
        <taxon>Moraceae</taxon>
        <taxon>Ficeae</taxon>
        <taxon>Ficus</taxon>
    </lineage>
</organism>
<gene>
    <name evidence="1" type="ORF">TIFTF001_040245</name>
</gene>
<sequence length="93" mass="10632">VNLHWHPKWEQTYFGHSNPGYVSCVADNYVVLAERKLTSYVYAVGLTKDGKVKYASYGSKNRTKQRCESDDLARLCSRVQRAILQHVLNKGTL</sequence>
<protein>
    <submittedName>
        <fullName evidence="1">Uncharacterized protein</fullName>
    </submittedName>
</protein>
<evidence type="ECO:0000313" key="1">
    <source>
        <dbReference type="EMBL" id="GMN22388.1"/>
    </source>
</evidence>
<comment type="caution">
    <text evidence="1">The sequence shown here is derived from an EMBL/GenBank/DDBJ whole genome shotgun (WGS) entry which is preliminary data.</text>
</comment>
<accession>A0AA88CIR2</accession>
<proteinExistence type="predicted"/>
<dbReference type="EMBL" id="BTGU01001383">
    <property type="protein sequence ID" value="GMN22388.1"/>
    <property type="molecule type" value="Genomic_DNA"/>
</dbReference>
<evidence type="ECO:0000313" key="2">
    <source>
        <dbReference type="Proteomes" id="UP001187192"/>
    </source>
</evidence>
<reference evidence="1" key="1">
    <citation type="submission" date="2023-07" db="EMBL/GenBank/DDBJ databases">
        <title>draft genome sequence of fig (Ficus carica).</title>
        <authorList>
            <person name="Takahashi T."/>
            <person name="Nishimura K."/>
        </authorList>
    </citation>
    <scope>NUCLEOTIDE SEQUENCE</scope>
</reference>
<keyword evidence="2" id="KW-1185">Reference proteome</keyword>
<dbReference type="AlphaFoldDB" id="A0AA88CIR2"/>
<dbReference type="Proteomes" id="UP001187192">
    <property type="component" value="Unassembled WGS sequence"/>
</dbReference>
<feature type="non-terminal residue" evidence="1">
    <location>
        <position position="1"/>
    </location>
</feature>